<sequence>MHCTMTEASETYNWRLQTENDVRLQQITQSVNILLQKLKEISTSGDVTLPQKASLRHYQQPINQQTTTRDERHLITYVSSSSDVETHEIDPMDYLSDFEPNESVHKHIAPVDEDQNMEPKGSNHSDAEGGSDADKEYEDEECRVCHFDGNESQMLLCDGCDQAYHLYCLHPPLTCIPDGDWFCPKCAERKRPEEPQLPVSIEEEKQPEEMPIDPITPAEPVQKTIPSMSWATISVDKIADAFQNLAMCNSVLIHACSCDTNVCTHTDFSSACVSLKRFLKSASWASHDATWRTMRIAKATAELFAYHSQHCENPSCQVPLCAELREEEFV</sequence>
<evidence type="ECO:0000313" key="7">
    <source>
        <dbReference type="EMBL" id="CCA21504.1"/>
    </source>
</evidence>
<dbReference type="PROSITE" id="PS01359">
    <property type="entry name" value="ZF_PHD_1"/>
    <property type="match status" value="1"/>
</dbReference>
<evidence type="ECO:0000259" key="6">
    <source>
        <dbReference type="PROSITE" id="PS50016"/>
    </source>
</evidence>
<dbReference type="Pfam" id="PF00628">
    <property type="entry name" value="PHD"/>
    <property type="match status" value="1"/>
</dbReference>
<dbReference type="EMBL" id="FR824170">
    <property type="protein sequence ID" value="CCA21504.1"/>
    <property type="molecule type" value="Genomic_DNA"/>
</dbReference>
<dbReference type="PROSITE" id="PS50016">
    <property type="entry name" value="ZF_PHD_2"/>
    <property type="match status" value="1"/>
</dbReference>
<evidence type="ECO:0000256" key="1">
    <source>
        <dbReference type="ARBA" id="ARBA00022723"/>
    </source>
</evidence>
<evidence type="ECO:0000256" key="4">
    <source>
        <dbReference type="PROSITE-ProRule" id="PRU00146"/>
    </source>
</evidence>
<name>F0WJQ3_9STRA</name>
<keyword evidence="3" id="KW-0862">Zinc</keyword>
<dbReference type="AlphaFoldDB" id="F0WJQ3"/>
<dbReference type="SMART" id="SM00249">
    <property type="entry name" value="PHD"/>
    <property type="match status" value="1"/>
</dbReference>
<reference evidence="7" key="1">
    <citation type="journal article" date="2011" name="PLoS Biol.">
        <title>Gene gain and loss during evolution of obligate parasitism in the white rust pathogen of Arabidopsis thaliana.</title>
        <authorList>
            <person name="Kemen E."/>
            <person name="Gardiner A."/>
            <person name="Schultz-Larsen T."/>
            <person name="Kemen A.C."/>
            <person name="Balmuth A.L."/>
            <person name="Robert-Seilaniantz A."/>
            <person name="Bailey K."/>
            <person name="Holub E."/>
            <person name="Studholme D.J."/>
            <person name="Maclean D."/>
            <person name="Jones J.D."/>
        </authorList>
    </citation>
    <scope>NUCLEOTIDE SEQUENCE</scope>
</reference>
<evidence type="ECO:0000256" key="3">
    <source>
        <dbReference type="ARBA" id="ARBA00022833"/>
    </source>
</evidence>
<dbReference type="InterPro" id="IPR011011">
    <property type="entry name" value="Znf_FYVE_PHD"/>
</dbReference>
<keyword evidence="2 4" id="KW-0863">Zinc-finger</keyword>
<accession>F0WJQ3</accession>
<dbReference type="PANTHER" id="PTHR47162">
    <property type="entry name" value="OS02G0192300 PROTEIN"/>
    <property type="match status" value="1"/>
</dbReference>
<dbReference type="SUPFAM" id="SSF57933">
    <property type="entry name" value="TAZ domain"/>
    <property type="match status" value="1"/>
</dbReference>
<dbReference type="Gene3D" id="2.30.30.1150">
    <property type="match status" value="1"/>
</dbReference>
<dbReference type="InterPro" id="IPR001965">
    <property type="entry name" value="Znf_PHD"/>
</dbReference>
<dbReference type="InterPro" id="IPR035898">
    <property type="entry name" value="TAZ_dom_sf"/>
</dbReference>
<dbReference type="InterPro" id="IPR019787">
    <property type="entry name" value="Znf_PHD-finger"/>
</dbReference>
<reference evidence="7" key="2">
    <citation type="submission" date="2011-02" db="EMBL/GenBank/DDBJ databases">
        <authorList>
            <person name="MacLean D."/>
        </authorList>
    </citation>
    <scope>NUCLEOTIDE SEQUENCE</scope>
</reference>
<feature type="domain" description="PHD-type" evidence="6">
    <location>
        <begin position="139"/>
        <end position="189"/>
    </location>
</feature>
<evidence type="ECO:0000256" key="5">
    <source>
        <dbReference type="SAM" id="MobiDB-lite"/>
    </source>
</evidence>
<proteinExistence type="predicted"/>
<organism evidence="7">
    <name type="scientific">Albugo laibachii Nc14</name>
    <dbReference type="NCBI Taxonomy" id="890382"/>
    <lineage>
        <taxon>Eukaryota</taxon>
        <taxon>Sar</taxon>
        <taxon>Stramenopiles</taxon>
        <taxon>Oomycota</taxon>
        <taxon>Peronosporomycetes</taxon>
        <taxon>Albuginales</taxon>
        <taxon>Albuginaceae</taxon>
        <taxon>Albugo</taxon>
    </lineage>
</organism>
<keyword evidence="1" id="KW-0479">Metal-binding</keyword>
<dbReference type="InterPro" id="IPR019786">
    <property type="entry name" value="Zinc_finger_PHD-type_CS"/>
</dbReference>
<protein>
    <submittedName>
        <fullName evidence="7">Uncharacterized protein AlNc14C125G6779</fullName>
    </submittedName>
</protein>
<dbReference type="PANTHER" id="PTHR47162:SF10">
    <property type="entry name" value="METHYL-CPG-BINDING DOMAIN-CONTAINING PROTEIN 9 ISOFORM X1"/>
    <property type="match status" value="1"/>
</dbReference>
<dbReference type="HOGENOM" id="CLU_063993_1_0_1"/>
<dbReference type="GO" id="GO:0008270">
    <property type="term" value="F:zinc ion binding"/>
    <property type="evidence" value="ECO:0007669"/>
    <property type="project" value="UniProtKB-KW"/>
</dbReference>
<dbReference type="Gene3D" id="1.20.1020.10">
    <property type="entry name" value="TAZ domain"/>
    <property type="match status" value="1"/>
</dbReference>
<feature type="region of interest" description="Disordered" evidence="5">
    <location>
        <begin position="110"/>
        <end position="135"/>
    </location>
</feature>
<dbReference type="SUPFAM" id="SSF57903">
    <property type="entry name" value="FYVE/PHD zinc finger"/>
    <property type="match status" value="1"/>
</dbReference>
<gene>
    <name evidence="7" type="primary">AlNc14C125G6779</name>
    <name evidence="7" type="ORF">ALNC14_076470</name>
</gene>
<evidence type="ECO:0000256" key="2">
    <source>
        <dbReference type="ARBA" id="ARBA00022771"/>
    </source>
</evidence>